<evidence type="ECO:0000313" key="8">
    <source>
        <dbReference type="EMBL" id="EUJ40053.1"/>
    </source>
</evidence>
<dbReference type="GO" id="GO:0016787">
    <property type="term" value="F:hydrolase activity"/>
    <property type="evidence" value="ECO:0007669"/>
    <property type="project" value="UniProtKB-KW"/>
</dbReference>
<dbReference type="HAMAP" id="MF_01416">
    <property type="entry name" value="ATP_synth_delta_bact"/>
    <property type="match status" value="1"/>
</dbReference>
<evidence type="ECO:0000256" key="2">
    <source>
        <dbReference type="ARBA" id="ARBA00022448"/>
    </source>
</evidence>
<sequence>MSINIGIANRYSTALLEVAKERGNVQELATELAEIKGILEQNPEFVSLLASPVVSNTTKKEAVKAAFATADQAISNLFYVLIDNKRAGLMLTIIDHYLSSVHAFLNIGEADVYSVVALSAAEEAKLAAAFAKFTNNKEMILRKHIDASLIGGVKVVMGSVVYDGSLRAKLNGLAHQIKMS</sequence>
<keyword evidence="5 7" id="KW-0472">Membrane</keyword>
<dbReference type="GO" id="GO:0046933">
    <property type="term" value="F:proton-transporting ATP synthase activity, rotational mechanism"/>
    <property type="evidence" value="ECO:0007669"/>
    <property type="project" value="UniProtKB-UniRule"/>
</dbReference>
<gene>
    <name evidence="7" type="primary">atpH</name>
    <name evidence="8" type="ORF">BCAMP_06405</name>
</gene>
<keyword evidence="8" id="KW-0378">Hydrolase</keyword>
<name>W7D445_9LIST</name>
<organism evidence="8 9">
    <name type="scientific">Brochothrix campestris FSL F6-1037</name>
    <dbReference type="NCBI Taxonomy" id="1265861"/>
    <lineage>
        <taxon>Bacteria</taxon>
        <taxon>Bacillati</taxon>
        <taxon>Bacillota</taxon>
        <taxon>Bacilli</taxon>
        <taxon>Bacillales</taxon>
        <taxon>Listeriaceae</taxon>
        <taxon>Brochothrix</taxon>
    </lineage>
</organism>
<dbReference type="Gene3D" id="1.10.520.20">
    <property type="entry name" value="N-terminal domain of the delta subunit of the F1F0-ATP synthase"/>
    <property type="match status" value="1"/>
</dbReference>
<dbReference type="OrthoDB" id="9802471at2"/>
<dbReference type="PATRIC" id="fig|1265861.3.peg.1268"/>
<dbReference type="RefSeq" id="WP_035314405.1">
    <property type="nucleotide sequence ID" value="NZ_AODH01000022.1"/>
</dbReference>
<keyword evidence="4 7" id="KW-0406">Ion transport</keyword>
<evidence type="ECO:0000256" key="4">
    <source>
        <dbReference type="ARBA" id="ARBA00023065"/>
    </source>
</evidence>
<comment type="caution">
    <text evidence="8">The sequence shown here is derived from an EMBL/GenBank/DDBJ whole genome shotgun (WGS) entry which is preliminary data.</text>
</comment>
<dbReference type="InterPro" id="IPR000711">
    <property type="entry name" value="ATPase_OSCP/dsu"/>
</dbReference>
<dbReference type="PRINTS" id="PR00125">
    <property type="entry name" value="ATPASEDELTA"/>
</dbReference>
<keyword evidence="3 7" id="KW-0375">Hydrogen ion transport</keyword>
<keyword evidence="6 7" id="KW-0066">ATP synthesis</keyword>
<keyword evidence="9" id="KW-1185">Reference proteome</keyword>
<evidence type="ECO:0000256" key="1">
    <source>
        <dbReference type="ARBA" id="ARBA00004370"/>
    </source>
</evidence>
<proteinExistence type="inferred from homology"/>
<comment type="function">
    <text evidence="7">F(1)F(0) ATP synthase produces ATP from ADP in the presence of a proton or sodium gradient. F-type ATPases consist of two structural domains, F(1) containing the extramembraneous catalytic core and F(0) containing the membrane proton channel, linked together by a central stalk and a peripheral stalk. During catalysis, ATP synthesis in the catalytic domain of F(1) is coupled via a rotary mechanism of the central stalk subunits to proton translocation.</text>
</comment>
<dbReference type="InterPro" id="IPR026015">
    <property type="entry name" value="ATP_synth_OSCP/delta_N_sf"/>
</dbReference>
<dbReference type="EMBL" id="AODH01000022">
    <property type="protein sequence ID" value="EUJ40053.1"/>
    <property type="molecule type" value="Genomic_DNA"/>
</dbReference>
<reference evidence="8 9" key="1">
    <citation type="submission" date="2012-12" db="EMBL/GenBank/DDBJ databases">
        <title>Novel taxa of Listeriaceae from agricultural environments in the United States.</title>
        <authorList>
            <person name="den Bakker H.C."/>
            <person name="Allred A."/>
            <person name="Warchocki S."/>
            <person name="Wright E.M."/>
            <person name="Burrell A."/>
            <person name="Nightingale K.K."/>
            <person name="Kephart D."/>
            <person name="Wiedmann M."/>
        </authorList>
    </citation>
    <scope>NUCLEOTIDE SEQUENCE [LARGE SCALE GENOMIC DNA]</scope>
    <source>
        <strain evidence="8 9">FSL F6-1037</strain>
    </source>
</reference>
<dbReference type="NCBIfam" id="NF004403">
    <property type="entry name" value="PRK05758.2-4"/>
    <property type="match status" value="1"/>
</dbReference>
<evidence type="ECO:0000256" key="6">
    <source>
        <dbReference type="ARBA" id="ARBA00023310"/>
    </source>
</evidence>
<accession>W7D445</accession>
<protein>
    <recommendedName>
        <fullName evidence="7">ATP synthase subunit delta</fullName>
    </recommendedName>
    <alternativeName>
        <fullName evidence="7">ATP synthase F(1) sector subunit delta</fullName>
    </alternativeName>
    <alternativeName>
        <fullName evidence="7">F-type ATPase subunit delta</fullName>
        <shortName evidence="7">F-ATPase subunit delta</shortName>
    </alternativeName>
</protein>
<dbReference type="GO" id="GO:0005886">
    <property type="term" value="C:plasma membrane"/>
    <property type="evidence" value="ECO:0007669"/>
    <property type="project" value="UniProtKB-SubCell"/>
</dbReference>
<keyword evidence="2 7" id="KW-0813">Transport</keyword>
<keyword evidence="7" id="KW-0139">CF(1)</keyword>
<evidence type="ECO:0000256" key="3">
    <source>
        <dbReference type="ARBA" id="ARBA00022781"/>
    </source>
</evidence>
<evidence type="ECO:0000256" key="7">
    <source>
        <dbReference type="HAMAP-Rule" id="MF_01416"/>
    </source>
</evidence>
<evidence type="ECO:0000313" key="9">
    <source>
        <dbReference type="Proteomes" id="UP000019243"/>
    </source>
</evidence>
<dbReference type="Proteomes" id="UP000019243">
    <property type="component" value="Unassembled WGS sequence"/>
</dbReference>
<dbReference type="NCBIfam" id="TIGR01145">
    <property type="entry name" value="ATP_synt_delta"/>
    <property type="match status" value="1"/>
</dbReference>
<keyword evidence="7" id="KW-1003">Cell membrane</keyword>
<dbReference type="AlphaFoldDB" id="W7D445"/>
<comment type="function">
    <text evidence="7">This protein is part of the stalk that links CF(0) to CF(1). It either transmits conformational changes from CF(0) to CF(1) or is implicated in proton conduction.</text>
</comment>
<evidence type="ECO:0000256" key="5">
    <source>
        <dbReference type="ARBA" id="ARBA00023136"/>
    </source>
</evidence>
<dbReference type="SUPFAM" id="SSF47928">
    <property type="entry name" value="N-terminal domain of the delta subunit of the F1F0-ATP synthase"/>
    <property type="match status" value="1"/>
</dbReference>
<dbReference type="GO" id="GO:0045259">
    <property type="term" value="C:proton-transporting ATP synthase complex"/>
    <property type="evidence" value="ECO:0007669"/>
    <property type="project" value="UniProtKB-KW"/>
</dbReference>
<comment type="similarity">
    <text evidence="7">Belongs to the ATPase delta chain family.</text>
</comment>
<dbReference type="Pfam" id="PF00213">
    <property type="entry name" value="OSCP"/>
    <property type="match status" value="1"/>
</dbReference>
<dbReference type="PANTHER" id="PTHR11910">
    <property type="entry name" value="ATP SYNTHASE DELTA CHAIN"/>
    <property type="match status" value="1"/>
</dbReference>
<comment type="subcellular location">
    <subcellularLocation>
        <location evidence="7">Cell membrane</location>
        <topology evidence="7">Peripheral membrane protein</topology>
    </subcellularLocation>
    <subcellularLocation>
        <location evidence="1">Membrane</location>
    </subcellularLocation>
</comment>
<dbReference type="STRING" id="1265861.BCAMP_06405"/>